<keyword evidence="5" id="KW-1133">Transmembrane helix</keyword>
<dbReference type="SMART" id="SM00304">
    <property type="entry name" value="HAMP"/>
    <property type="match status" value="1"/>
</dbReference>
<dbReference type="Proteomes" id="UP000643810">
    <property type="component" value="Unassembled WGS sequence"/>
</dbReference>
<feature type="transmembrane region" description="Helical" evidence="5">
    <location>
        <begin position="20"/>
        <end position="41"/>
    </location>
</feature>
<keyword evidence="3" id="KW-0808">Transferase</keyword>
<dbReference type="InterPro" id="IPR036890">
    <property type="entry name" value="HATPase_C_sf"/>
</dbReference>
<dbReference type="CDD" id="cd06225">
    <property type="entry name" value="HAMP"/>
    <property type="match status" value="1"/>
</dbReference>
<keyword evidence="2" id="KW-0597">Phosphoprotein</keyword>
<evidence type="ECO:0000259" key="6">
    <source>
        <dbReference type="PROSITE" id="PS50885"/>
    </source>
</evidence>
<evidence type="ECO:0000313" key="7">
    <source>
        <dbReference type="EMBL" id="MBC5686232.1"/>
    </source>
</evidence>
<evidence type="ECO:0000256" key="2">
    <source>
        <dbReference type="ARBA" id="ARBA00022553"/>
    </source>
</evidence>
<evidence type="ECO:0000256" key="1">
    <source>
        <dbReference type="ARBA" id="ARBA00004370"/>
    </source>
</evidence>
<keyword evidence="8" id="KW-1185">Reference proteome</keyword>
<dbReference type="EMBL" id="JACOPG010000002">
    <property type="protein sequence ID" value="MBC5686232.1"/>
    <property type="molecule type" value="Genomic_DNA"/>
</dbReference>
<dbReference type="Gene3D" id="3.30.565.10">
    <property type="entry name" value="Histidine kinase-like ATPase, C-terminal domain"/>
    <property type="match status" value="1"/>
</dbReference>
<keyword evidence="5" id="KW-0812">Transmembrane</keyword>
<keyword evidence="5" id="KW-0472">Membrane</keyword>
<dbReference type="RefSeq" id="WP_118535031.1">
    <property type="nucleotide sequence ID" value="NZ_JACOPG010000002.1"/>
</dbReference>
<dbReference type="Pfam" id="PF02518">
    <property type="entry name" value="HATPase_c"/>
    <property type="match status" value="1"/>
</dbReference>
<dbReference type="InterPro" id="IPR003660">
    <property type="entry name" value="HAMP_dom"/>
</dbReference>
<gene>
    <name evidence="7" type="ORF">H8R94_06370</name>
</gene>
<accession>A0ABR7GG20</accession>
<dbReference type="Pfam" id="PF06580">
    <property type="entry name" value="His_kinase"/>
    <property type="match status" value="1"/>
</dbReference>
<dbReference type="GO" id="GO:0016301">
    <property type="term" value="F:kinase activity"/>
    <property type="evidence" value="ECO:0007669"/>
    <property type="project" value="UniProtKB-KW"/>
</dbReference>
<protein>
    <submittedName>
        <fullName evidence="7">Sensor histidine kinase</fullName>
    </submittedName>
</protein>
<reference evidence="7 8" key="1">
    <citation type="submission" date="2020-08" db="EMBL/GenBank/DDBJ databases">
        <title>Genome public.</title>
        <authorList>
            <person name="Liu C."/>
            <person name="Sun Q."/>
        </authorList>
    </citation>
    <scope>NUCLEOTIDE SEQUENCE [LARGE SCALE GENOMIC DNA]</scope>
    <source>
        <strain evidence="7 8">NSJ-9</strain>
    </source>
</reference>
<evidence type="ECO:0000256" key="4">
    <source>
        <dbReference type="ARBA" id="ARBA00022777"/>
    </source>
</evidence>
<sequence length="482" mass="55841">MRKRWIEFYNRSTLATKIRFSYLVLLVPIFSILFFSIYNLWSGNQRYEDMINSTLVASEFSLDFKKDFDYEIYLVIVGNKTLKESDVDPMLRHAKNVVKGLENITESQDNRDRLQDIRKYLDSLQVYVARIDENMAEGNLYEENMEIWENDVQIVTTLVRDEISQYTYYEIQGIQKSKDDYQKFYTWMLRFCLIALVGVVVAVGIMSYLIPLSITRPFKELSQVTDEIAKGNLSVRANVNTGVEATALSNSMNTMIDKINELLEQVTTEQIRLRKAEFELLQAQINPHFLYNTLDAIIWLAEAGEQKRVVGMVRNLSDFFRTSLNQGKDINSIKEEMLHVKSYLEIQHVRYQDILSYDIEVPEALYIYSIPKITIQPLVENALYHGIKNKRGMGHISIRGEAGEKDFTITVTDDGIGIDETRLRQVQSGIQNKVLTGKDFYGLYNVCERIRLNFGEEYGIFIESVYGEGTSVRVILPYVEAK</sequence>
<name>A0ABR7GG20_9FIRM</name>
<dbReference type="SUPFAM" id="SSF55874">
    <property type="entry name" value="ATPase domain of HSP90 chaperone/DNA topoisomerase II/histidine kinase"/>
    <property type="match status" value="1"/>
</dbReference>
<keyword evidence="4 7" id="KW-0418">Kinase</keyword>
<evidence type="ECO:0000256" key="5">
    <source>
        <dbReference type="SAM" id="Phobius"/>
    </source>
</evidence>
<dbReference type="InterPro" id="IPR003594">
    <property type="entry name" value="HATPase_dom"/>
</dbReference>
<feature type="transmembrane region" description="Helical" evidence="5">
    <location>
        <begin position="187"/>
        <end position="210"/>
    </location>
</feature>
<dbReference type="Pfam" id="PF00672">
    <property type="entry name" value="HAMP"/>
    <property type="match status" value="1"/>
</dbReference>
<dbReference type="InterPro" id="IPR010559">
    <property type="entry name" value="Sig_transdc_His_kin_internal"/>
</dbReference>
<dbReference type="Gene3D" id="6.10.340.10">
    <property type="match status" value="1"/>
</dbReference>
<dbReference type="PANTHER" id="PTHR34220:SF7">
    <property type="entry name" value="SENSOR HISTIDINE KINASE YPDA"/>
    <property type="match status" value="1"/>
</dbReference>
<dbReference type="SUPFAM" id="SSF158472">
    <property type="entry name" value="HAMP domain-like"/>
    <property type="match status" value="1"/>
</dbReference>
<dbReference type="PROSITE" id="PS50885">
    <property type="entry name" value="HAMP"/>
    <property type="match status" value="1"/>
</dbReference>
<comment type="subcellular location">
    <subcellularLocation>
        <location evidence="1">Membrane</location>
    </subcellularLocation>
</comment>
<feature type="domain" description="HAMP" evidence="6">
    <location>
        <begin position="212"/>
        <end position="264"/>
    </location>
</feature>
<proteinExistence type="predicted"/>
<dbReference type="PANTHER" id="PTHR34220">
    <property type="entry name" value="SENSOR HISTIDINE KINASE YPDA"/>
    <property type="match status" value="1"/>
</dbReference>
<comment type="caution">
    <text evidence="7">The sequence shown here is derived from an EMBL/GenBank/DDBJ whole genome shotgun (WGS) entry which is preliminary data.</text>
</comment>
<organism evidence="7 8">
    <name type="scientific">Roseburia lenta</name>
    <dbReference type="NCBI Taxonomy" id="2763061"/>
    <lineage>
        <taxon>Bacteria</taxon>
        <taxon>Bacillati</taxon>
        <taxon>Bacillota</taxon>
        <taxon>Clostridia</taxon>
        <taxon>Lachnospirales</taxon>
        <taxon>Lachnospiraceae</taxon>
        <taxon>Roseburia</taxon>
    </lineage>
</organism>
<evidence type="ECO:0000313" key="8">
    <source>
        <dbReference type="Proteomes" id="UP000643810"/>
    </source>
</evidence>
<dbReference type="InterPro" id="IPR050640">
    <property type="entry name" value="Bact_2-comp_sensor_kinase"/>
</dbReference>
<evidence type="ECO:0000256" key="3">
    <source>
        <dbReference type="ARBA" id="ARBA00022679"/>
    </source>
</evidence>